<dbReference type="RefSeq" id="WP_345863137.1">
    <property type="nucleotide sequence ID" value="NZ_JBDIMF010000001.1"/>
</dbReference>
<reference evidence="2 3" key="1">
    <citation type="submission" date="2024-05" db="EMBL/GenBank/DDBJ databases">
        <authorList>
            <person name="Liu Q."/>
            <person name="Xin Y.-H."/>
        </authorList>
    </citation>
    <scope>NUCLEOTIDE SEQUENCE [LARGE SCALE GENOMIC DNA]</scope>
    <source>
        <strain evidence="2 3">CGMCC 1.15349</strain>
    </source>
</reference>
<evidence type="ECO:0000313" key="3">
    <source>
        <dbReference type="Proteomes" id="UP001404104"/>
    </source>
</evidence>
<keyword evidence="1" id="KW-0472">Membrane</keyword>
<accession>A0ABU9XT94</accession>
<dbReference type="Proteomes" id="UP001404104">
    <property type="component" value="Unassembled WGS sequence"/>
</dbReference>
<organism evidence="2 3">
    <name type="scientific">Sphingomonas qilianensis</name>
    <dbReference type="NCBI Taxonomy" id="1736690"/>
    <lineage>
        <taxon>Bacteria</taxon>
        <taxon>Pseudomonadati</taxon>
        <taxon>Pseudomonadota</taxon>
        <taxon>Alphaproteobacteria</taxon>
        <taxon>Sphingomonadales</taxon>
        <taxon>Sphingomonadaceae</taxon>
        <taxon>Sphingomonas</taxon>
    </lineage>
</organism>
<feature type="transmembrane region" description="Helical" evidence="1">
    <location>
        <begin position="40"/>
        <end position="60"/>
    </location>
</feature>
<name>A0ABU9XT94_9SPHN</name>
<dbReference type="EMBL" id="JBDIMF010000001">
    <property type="protein sequence ID" value="MEN2785599.1"/>
    <property type="molecule type" value="Genomic_DNA"/>
</dbReference>
<evidence type="ECO:0000313" key="2">
    <source>
        <dbReference type="EMBL" id="MEN2785599.1"/>
    </source>
</evidence>
<keyword evidence="1" id="KW-1133">Transmembrane helix</keyword>
<evidence type="ECO:0000256" key="1">
    <source>
        <dbReference type="SAM" id="Phobius"/>
    </source>
</evidence>
<comment type="caution">
    <text evidence="2">The sequence shown here is derived from an EMBL/GenBank/DDBJ whole genome shotgun (WGS) entry which is preliminary data.</text>
</comment>
<gene>
    <name evidence="2" type="ORF">ABC969_04095</name>
</gene>
<protein>
    <submittedName>
        <fullName evidence="2">Uncharacterized protein</fullName>
    </submittedName>
</protein>
<keyword evidence="1" id="KW-0812">Transmembrane</keyword>
<sequence length="61" mass="6369">MTTELGGVVGAMHQSLVERLVVPAPIAPQPMLFDGAAHQVSRFVGVLLLLGAYAGIVGLIW</sequence>
<proteinExistence type="predicted"/>
<keyword evidence="3" id="KW-1185">Reference proteome</keyword>